<keyword evidence="4" id="KW-0547">Nucleotide-binding</keyword>
<dbReference type="PROSITE" id="PS50975">
    <property type="entry name" value="ATP_GRASP"/>
    <property type="match status" value="1"/>
</dbReference>
<dbReference type="PANTHER" id="PTHR43472:SF1">
    <property type="entry name" value="PHOSPHORIBOSYLAMINE--GLYCINE LIGASE, CHLOROPLASTIC"/>
    <property type="match status" value="1"/>
</dbReference>
<dbReference type="InterPro" id="IPR020560">
    <property type="entry name" value="PRibGlycinamide_synth_C-dom"/>
</dbReference>
<dbReference type="SUPFAM" id="SSF51246">
    <property type="entry name" value="Rudiment single hybrid motif"/>
    <property type="match status" value="1"/>
</dbReference>
<evidence type="ECO:0000256" key="4">
    <source>
        <dbReference type="ARBA" id="ARBA00022741"/>
    </source>
</evidence>
<dbReference type="SMART" id="SM01209">
    <property type="entry name" value="GARS_A"/>
    <property type="match status" value="1"/>
</dbReference>
<comment type="similarity">
    <text evidence="7">Belongs to the GARS family.</text>
</comment>
<keyword evidence="6" id="KW-0067">ATP-binding</keyword>
<dbReference type="Pfam" id="PF02843">
    <property type="entry name" value="GARS_C"/>
    <property type="match status" value="1"/>
</dbReference>
<evidence type="ECO:0000256" key="9">
    <source>
        <dbReference type="ARBA" id="ARBA00042864"/>
    </source>
</evidence>
<feature type="domain" description="ATP-grasp" evidence="10">
    <location>
        <begin position="107"/>
        <end position="311"/>
    </location>
</feature>
<dbReference type="FunFam" id="3.90.600.10:FF:000001">
    <property type="entry name" value="Trifunctional purine biosynthetic protein adenosine-3"/>
    <property type="match status" value="1"/>
</dbReference>
<evidence type="ECO:0000256" key="7">
    <source>
        <dbReference type="ARBA" id="ARBA00038345"/>
    </source>
</evidence>
<evidence type="ECO:0000259" key="10">
    <source>
        <dbReference type="PROSITE" id="PS50975"/>
    </source>
</evidence>
<dbReference type="Pfam" id="PF01071">
    <property type="entry name" value="GARS_A"/>
    <property type="match status" value="1"/>
</dbReference>
<evidence type="ECO:0000313" key="11">
    <source>
        <dbReference type="EMBL" id="SVA44219.1"/>
    </source>
</evidence>
<evidence type="ECO:0000256" key="6">
    <source>
        <dbReference type="ARBA" id="ARBA00022840"/>
    </source>
</evidence>
<gene>
    <name evidence="11" type="ORF">METZ01_LOCUS97073</name>
</gene>
<evidence type="ECO:0000256" key="2">
    <source>
        <dbReference type="ARBA" id="ARBA00013255"/>
    </source>
</evidence>
<dbReference type="InterPro" id="IPR020562">
    <property type="entry name" value="PRibGlycinamide_synth_N"/>
</dbReference>
<dbReference type="Gene3D" id="3.30.470.20">
    <property type="entry name" value="ATP-grasp fold, B domain"/>
    <property type="match status" value="1"/>
</dbReference>
<evidence type="ECO:0000256" key="1">
    <source>
        <dbReference type="ARBA" id="ARBA00005174"/>
    </source>
</evidence>
<dbReference type="UniPathway" id="UPA00074">
    <property type="reaction ID" value="UER00125"/>
</dbReference>
<dbReference type="Gene3D" id="3.40.50.20">
    <property type="match status" value="1"/>
</dbReference>
<proteinExistence type="inferred from homology"/>
<dbReference type="Gene3D" id="3.30.1490.20">
    <property type="entry name" value="ATP-grasp fold, A domain"/>
    <property type="match status" value="1"/>
</dbReference>
<accession>A0A381VV82</accession>
<protein>
    <recommendedName>
        <fullName evidence="2">phosphoribosylamine--glycine ligase</fullName>
        <ecNumber evidence="2">6.3.4.13</ecNumber>
    </recommendedName>
    <alternativeName>
        <fullName evidence="8">Glycinamide ribonucleotide synthetase</fullName>
    </alternativeName>
    <alternativeName>
        <fullName evidence="9">Phosphoribosylglycinamide synthetase</fullName>
    </alternativeName>
</protein>
<dbReference type="InterPro" id="IPR037123">
    <property type="entry name" value="PRibGlycinamide_synth_C_sf"/>
</dbReference>
<dbReference type="InterPro" id="IPR016185">
    <property type="entry name" value="PreATP-grasp_dom_sf"/>
</dbReference>
<comment type="pathway">
    <text evidence="1">Purine metabolism; IMP biosynthesis via de novo pathway; N(1)-(5-phospho-D-ribosyl)glycinamide from 5-phospho-alpha-D-ribose 1-diphosphate: step 2/2.</text>
</comment>
<dbReference type="Pfam" id="PF02844">
    <property type="entry name" value="GARS_N"/>
    <property type="match status" value="1"/>
</dbReference>
<dbReference type="InterPro" id="IPR020561">
    <property type="entry name" value="PRibGlycinamid_synth_ATP-grasp"/>
</dbReference>
<dbReference type="InterPro" id="IPR000115">
    <property type="entry name" value="PRibGlycinamide_synth"/>
</dbReference>
<dbReference type="EC" id="6.3.4.13" evidence="2"/>
<dbReference type="InterPro" id="IPR011761">
    <property type="entry name" value="ATP-grasp"/>
</dbReference>
<dbReference type="InterPro" id="IPR011054">
    <property type="entry name" value="Rudment_hybrid_motif"/>
</dbReference>
<organism evidence="11">
    <name type="scientific">marine metagenome</name>
    <dbReference type="NCBI Taxonomy" id="408172"/>
    <lineage>
        <taxon>unclassified sequences</taxon>
        <taxon>metagenomes</taxon>
        <taxon>ecological metagenomes</taxon>
    </lineage>
</organism>
<evidence type="ECO:0000256" key="3">
    <source>
        <dbReference type="ARBA" id="ARBA00022598"/>
    </source>
</evidence>
<evidence type="ECO:0000256" key="8">
    <source>
        <dbReference type="ARBA" id="ARBA00042242"/>
    </source>
</evidence>
<dbReference type="NCBIfam" id="TIGR00877">
    <property type="entry name" value="purD"/>
    <property type="match status" value="1"/>
</dbReference>
<dbReference type="GO" id="GO:0004637">
    <property type="term" value="F:phosphoribosylamine-glycine ligase activity"/>
    <property type="evidence" value="ECO:0007669"/>
    <property type="project" value="UniProtKB-EC"/>
</dbReference>
<dbReference type="HAMAP" id="MF_00138">
    <property type="entry name" value="GARS"/>
    <property type="match status" value="1"/>
</dbReference>
<dbReference type="EMBL" id="UINC01009890">
    <property type="protein sequence ID" value="SVA44219.1"/>
    <property type="molecule type" value="Genomic_DNA"/>
</dbReference>
<dbReference type="GO" id="GO:0006189">
    <property type="term" value="P:'de novo' IMP biosynthetic process"/>
    <property type="evidence" value="ECO:0007669"/>
    <property type="project" value="UniProtKB-UniPathway"/>
</dbReference>
<sequence>MNLAVIGSGGREHAICYKLKQSKRINKLICIPGNAGTQKIAENIKEDISNFNILYKIIKERKIDIVIVGPEQPLVDGIVDYLDKKKIRVFGPDKFASQLEGSKSFMKDLCKKHNIPTAKFGVFSNLNEALDFINSNGVPIVVKADGLAAGKGVTICKSIDEAIKSTKEILEGKFKSSKKVVLEEFLEGEELSYFTIVDKNSYHFFGSAQDHKRVGEGDVGPNTGGMGAYSPAKLLTSQLEEKIKKKIIEPTLMAMNKLGHPYKGFLYAGLMINKGEPYLIEYNIRMGDPECQVLMMRLETDLLEVIDCLTQDKLNNLKIKWNKNSCITIVLCAKGYPNNYIKNSEIKNLSSIISDKNNQIFHAGTYKKNNKIFSNGGRVLNITSVAESLSKARDQSLMNLKKINWTDGFFRKDIGWKAIKKNENNKR</sequence>
<dbReference type="InterPro" id="IPR013815">
    <property type="entry name" value="ATP_grasp_subdomain_1"/>
</dbReference>
<dbReference type="SUPFAM" id="SSF52440">
    <property type="entry name" value="PreATP-grasp domain"/>
    <property type="match status" value="1"/>
</dbReference>
<dbReference type="GO" id="GO:0046872">
    <property type="term" value="F:metal ion binding"/>
    <property type="evidence" value="ECO:0007669"/>
    <property type="project" value="InterPro"/>
</dbReference>
<dbReference type="SUPFAM" id="SSF56059">
    <property type="entry name" value="Glutathione synthetase ATP-binding domain-like"/>
    <property type="match status" value="1"/>
</dbReference>
<keyword evidence="5" id="KW-0658">Purine biosynthesis</keyword>
<dbReference type="GO" id="GO:0009113">
    <property type="term" value="P:purine nucleobase biosynthetic process"/>
    <property type="evidence" value="ECO:0007669"/>
    <property type="project" value="InterPro"/>
</dbReference>
<dbReference type="PANTHER" id="PTHR43472">
    <property type="entry name" value="PHOSPHORIBOSYLAMINE--GLYCINE LIGASE"/>
    <property type="match status" value="1"/>
</dbReference>
<dbReference type="Gene3D" id="3.90.600.10">
    <property type="entry name" value="Phosphoribosylglycinamide synthetase, C-terminal domain"/>
    <property type="match status" value="1"/>
</dbReference>
<reference evidence="11" key="1">
    <citation type="submission" date="2018-05" db="EMBL/GenBank/DDBJ databases">
        <authorList>
            <person name="Lanie J.A."/>
            <person name="Ng W.-L."/>
            <person name="Kazmierczak K.M."/>
            <person name="Andrzejewski T.M."/>
            <person name="Davidsen T.M."/>
            <person name="Wayne K.J."/>
            <person name="Tettelin H."/>
            <person name="Glass J.I."/>
            <person name="Rusch D."/>
            <person name="Podicherti R."/>
            <person name="Tsui H.-C.T."/>
            <person name="Winkler M.E."/>
        </authorList>
    </citation>
    <scope>NUCLEOTIDE SEQUENCE</scope>
</reference>
<name>A0A381VV82_9ZZZZ</name>
<dbReference type="SMART" id="SM01210">
    <property type="entry name" value="GARS_C"/>
    <property type="match status" value="1"/>
</dbReference>
<dbReference type="GO" id="GO:0005524">
    <property type="term" value="F:ATP binding"/>
    <property type="evidence" value="ECO:0007669"/>
    <property type="project" value="UniProtKB-KW"/>
</dbReference>
<evidence type="ECO:0000256" key="5">
    <source>
        <dbReference type="ARBA" id="ARBA00022755"/>
    </source>
</evidence>
<keyword evidence="3" id="KW-0436">Ligase</keyword>
<dbReference type="AlphaFoldDB" id="A0A381VV82"/>